<dbReference type="Proteomes" id="UP000322025">
    <property type="component" value="Unassembled WGS sequence"/>
</dbReference>
<proteinExistence type="predicted"/>
<gene>
    <name evidence="2" type="ORF">FNY66_14245</name>
</gene>
<comment type="caution">
    <text evidence="2">The sequence shown here is derived from an EMBL/GenBank/DDBJ whole genome shotgun (WGS) entry which is preliminary data.</text>
</comment>
<feature type="transmembrane region" description="Helical" evidence="1">
    <location>
        <begin position="7"/>
        <end position="29"/>
    </location>
</feature>
<dbReference type="AlphaFoldDB" id="A0A5M9HUR5"/>
<name>A0A5M9HUR5_9FIRM</name>
<reference evidence="2" key="1">
    <citation type="submission" date="2019-07" db="EMBL/GenBank/DDBJ databases">
        <authorList>
            <person name="Wongkuna S."/>
            <person name="Scaria J."/>
        </authorList>
    </citation>
    <scope>NUCLEOTIDE SEQUENCE [LARGE SCALE GENOMIC DNA]</scope>
    <source>
        <strain evidence="2">SW178</strain>
    </source>
</reference>
<evidence type="ECO:0000256" key="1">
    <source>
        <dbReference type="SAM" id="Phobius"/>
    </source>
</evidence>
<dbReference type="EMBL" id="VMSO01000031">
    <property type="protein sequence ID" value="KAA8500293.1"/>
    <property type="molecule type" value="Genomic_DNA"/>
</dbReference>
<evidence type="ECO:0000313" key="3">
    <source>
        <dbReference type="Proteomes" id="UP000322025"/>
    </source>
</evidence>
<keyword evidence="1" id="KW-0472">Membrane</keyword>
<keyword evidence="3" id="KW-1185">Reference proteome</keyword>
<evidence type="ECO:0000313" key="2">
    <source>
        <dbReference type="EMBL" id="KAA8500293.1"/>
    </source>
</evidence>
<organism evidence="2 3">
    <name type="scientific">Mediterraneibacter catenae</name>
    <dbReference type="NCBI Taxonomy" id="2594882"/>
    <lineage>
        <taxon>Bacteria</taxon>
        <taxon>Bacillati</taxon>
        <taxon>Bacillota</taxon>
        <taxon>Clostridia</taxon>
        <taxon>Lachnospirales</taxon>
        <taxon>Lachnospiraceae</taxon>
        <taxon>Mediterraneibacter</taxon>
    </lineage>
</organism>
<sequence length="226" mass="25755">MNTRRKQILTVVGITAFAVLIIVLFLFAIKQRDAYASGDLGSIQHTTLGTIKKMDLENGIVAVRVHGEDEDYNYEYKTVLNYLEDEQVDLEFNHPDTDCAGFEEGDVLAFDYFVADEEKRPLPVWSAEVLGKENPNSNISRLNFVSAEGEILSIENENPHYMVVMAELENIGETEITLEAAWTLPEPGEYYEDGQKIRFYYEPPRENRIPGSVYIGSYEEQIIVLE</sequence>
<keyword evidence="1" id="KW-1133">Transmembrane helix</keyword>
<dbReference type="RefSeq" id="WP_150311571.1">
    <property type="nucleotide sequence ID" value="NZ_VMSO01000031.1"/>
</dbReference>
<accession>A0A5M9HUR5</accession>
<keyword evidence="1" id="KW-0812">Transmembrane</keyword>
<protein>
    <submittedName>
        <fullName evidence="2">Uncharacterized protein</fullName>
    </submittedName>
</protein>